<feature type="non-terminal residue" evidence="2">
    <location>
        <position position="1"/>
    </location>
</feature>
<dbReference type="Pfam" id="PF21116">
    <property type="entry name" value="EF-hand_Zip"/>
    <property type="match status" value="1"/>
</dbReference>
<name>A0ABD0NY23_CIRMR</name>
<dbReference type="EMBL" id="JAMKFB020000019">
    <property type="protein sequence ID" value="KAL0166783.1"/>
    <property type="molecule type" value="Genomic_DNA"/>
</dbReference>
<proteinExistence type="predicted"/>
<comment type="caution">
    <text evidence="2">The sequence shown here is derived from an EMBL/GenBank/DDBJ whole genome shotgun (WGS) entry which is preliminary data.</text>
</comment>
<keyword evidence="3" id="KW-1185">Reference proteome</keyword>
<accession>A0ABD0NY23</accession>
<sequence length="57" mass="6278">TCFSAEDLLRIYQLNSSSLTRDQFTQLSPALIQQILSGSCSEITFTHVNPDSLSTAQ</sequence>
<evidence type="ECO:0000313" key="2">
    <source>
        <dbReference type="EMBL" id="KAL0166783.1"/>
    </source>
</evidence>
<dbReference type="InterPro" id="IPR049406">
    <property type="entry name" value="ZIP4_12_EF-hand"/>
</dbReference>
<feature type="non-terminal residue" evidence="2">
    <location>
        <position position="57"/>
    </location>
</feature>
<reference evidence="2 3" key="1">
    <citation type="submission" date="2024-05" db="EMBL/GenBank/DDBJ databases">
        <title>Genome sequencing and assembly of Indian major carp, Cirrhinus mrigala (Hamilton, 1822).</title>
        <authorList>
            <person name="Mohindra V."/>
            <person name="Chowdhury L.M."/>
            <person name="Lal K."/>
            <person name="Jena J.K."/>
        </authorList>
    </citation>
    <scope>NUCLEOTIDE SEQUENCE [LARGE SCALE GENOMIC DNA]</scope>
    <source>
        <strain evidence="2">CM1030</strain>
        <tissue evidence="2">Blood</tissue>
    </source>
</reference>
<dbReference type="Proteomes" id="UP001529510">
    <property type="component" value="Unassembled WGS sequence"/>
</dbReference>
<evidence type="ECO:0000313" key="3">
    <source>
        <dbReference type="Proteomes" id="UP001529510"/>
    </source>
</evidence>
<gene>
    <name evidence="2" type="ORF">M9458_038627</name>
</gene>
<protein>
    <recommendedName>
        <fullName evidence="1">Zinc transporter ZIP4/12 EF-hand domain-containing protein</fullName>
    </recommendedName>
</protein>
<evidence type="ECO:0000259" key="1">
    <source>
        <dbReference type="Pfam" id="PF21116"/>
    </source>
</evidence>
<feature type="domain" description="Zinc transporter ZIP4/12 EF-hand" evidence="1">
    <location>
        <begin position="2"/>
        <end position="38"/>
    </location>
</feature>
<dbReference type="AlphaFoldDB" id="A0ABD0NY23"/>
<organism evidence="2 3">
    <name type="scientific">Cirrhinus mrigala</name>
    <name type="common">Mrigala</name>
    <dbReference type="NCBI Taxonomy" id="683832"/>
    <lineage>
        <taxon>Eukaryota</taxon>
        <taxon>Metazoa</taxon>
        <taxon>Chordata</taxon>
        <taxon>Craniata</taxon>
        <taxon>Vertebrata</taxon>
        <taxon>Euteleostomi</taxon>
        <taxon>Actinopterygii</taxon>
        <taxon>Neopterygii</taxon>
        <taxon>Teleostei</taxon>
        <taxon>Ostariophysi</taxon>
        <taxon>Cypriniformes</taxon>
        <taxon>Cyprinidae</taxon>
        <taxon>Labeoninae</taxon>
        <taxon>Labeonini</taxon>
        <taxon>Cirrhinus</taxon>
    </lineage>
</organism>